<evidence type="ECO:0000259" key="3">
    <source>
        <dbReference type="PROSITE" id="PS50041"/>
    </source>
</evidence>
<keyword evidence="2" id="KW-0732">Signal</keyword>
<feature type="domain" description="C-type lectin" evidence="3">
    <location>
        <begin position="33"/>
        <end position="161"/>
    </location>
</feature>
<feature type="signal peptide" evidence="2">
    <location>
        <begin position="1"/>
        <end position="22"/>
    </location>
</feature>
<dbReference type="SUPFAM" id="SSF56436">
    <property type="entry name" value="C-type lectin-like"/>
    <property type="match status" value="2"/>
</dbReference>
<evidence type="ECO:0000256" key="2">
    <source>
        <dbReference type="SAM" id="SignalP"/>
    </source>
</evidence>
<dbReference type="Proteomes" id="UP001331761">
    <property type="component" value="Unassembled WGS sequence"/>
</dbReference>
<comment type="caution">
    <text evidence="5">The sequence shown here is derived from an EMBL/GenBank/DDBJ whole genome shotgun (WGS) entry which is preliminary data.</text>
</comment>
<dbReference type="InterPro" id="IPR001304">
    <property type="entry name" value="C-type_lectin-like"/>
</dbReference>
<name>A0AAN8J1P2_TRICO</name>
<evidence type="ECO:0000256" key="1">
    <source>
        <dbReference type="ARBA" id="ARBA00023157"/>
    </source>
</evidence>
<evidence type="ECO:0000313" key="5">
    <source>
        <dbReference type="EMBL" id="KAK5975979.1"/>
    </source>
</evidence>
<dbReference type="InterPro" id="IPR016187">
    <property type="entry name" value="CTDL_fold"/>
</dbReference>
<dbReference type="InterPro" id="IPR050111">
    <property type="entry name" value="C-type_lectin/snaclec_domain"/>
</dbReference>
<feature type="chain" id="PRO_5044710912" evidence="2">
    <location>
        <begin position="23"/>
        <end position="313"/>
    </location>
</feature>
<dbReference type="SMART" id="SM00034">
    <property type="entry name" value="CLECT"/>
    <property type="match status" value="2"/>
</dbReference>
<dbReference type="CDD" id="cd00037">
    <property type="entry name" value="CLECT"/>
    <property type="match status" value="2"/>
</dbReference>
<dbReference type="EMBL" id="WIXE01012377">
    <property type="protein sequence ID" value="KAK5975979.1"/>
    <property type="molecule type" value="Genomic_DNA"/>
</dbReference>
<reference evidence="5 6" key="1">
    <citation type="submission" date="2019-10" db="EMBL/GenBank/DDBJ databases">
        <title>Assembly and Annotation for the nematode Trichostrongylus colubriformis.</title>
        <authorList>
            <person name="Martin J."/>
        </authorList>
    </citation>
    <scope>NUCLEOTIDE SEQUENCE [LARGE SCALE GENOMIC DNA]</scope>
    <source>
        <strain evidence="5">G859</strain>
        <tissue evidence="5">Whole worm</tissue>
    </source>
</reference>
<dbReference type="Pfam" id="PF00059">
    <property type="entry name" value="Lectin_C"/>
    <property type="match status" value="2"/>
</dbReference>
<dbReference type="PANTHER" id="PTHR22803">
    <property type="entry name" value="MANNOSE, PHOSPHOLIPASE, LECTIN RECEPTOR RELATED"/>
    <property type="match status" value="1"/>
</dbReference>
<dbReference type="PROSITE" id="PS00615">
    <property type="entry name" value="C_TYPE_LECTIN_1"/>
    <property type="match status" value="1"/>
</dbReference>
<dbReference type="AlphaFoldDB" id="A0AAN8J1P2"/>
<dbReference type="EMBL" id="WIXE01026165">
    <property type="protein sequence ID" value="KAK5964147.1"/>
    <property type="molecule type" value="Genomic_DNA"/>
</dbReference>
<evidence type="ECO:0000313" key="4">
    <source>
        <dbReference type="EMBL" id="KAK5964147.1"/>
    </source>
</evidence>
<protein>
    <submittedName>
        <fullName evidence="5">C-type LECtin</fullName>
    </submittedName>
</protein>
<feature type="domain" description="C-type lectin" evidence="3">
    <location>
        <begin position="181"/>
        <end position="291"/>
    </location>
</feature>
<dbReference type="FunFam" id="3.10.100.10:FF:000133">
    <property type="entry name" value="C-type LECtin"/>
    <property type="match status" value="1"/>
</dbReference>
<dbReference type="InterPro" id="IPR016186">
    <property type="entry name" value="C-type_lectin-like/link_sf"/>
</dbReference>
<dbReference type="Gene3D" id="3.10.100.10">
    <property type="entry name" value="Mannose-Binding Protein A, subunit A"/>
    <property type="match status" value="2"/>
</dbReference>
<organism evidence="5 6">
    <name type="scientific">Trichostrongylus colubriformis</name>
    <name type="common">Black scour worm</name>
    <dbReference type="NCBI Taxonomy" id="6319"/>
    <lineage>
        <taxon>Eukaryota</taxon>
        <taxon>Metazoa</taxon>
        <taxon>Ecdysozoa</taxon>
        <taxon>Nematoda</taxon>
        <taxon>Chromadorea</taxon>
        <taxon>Rhabditida</taxon>
        <taxon>Rhabditina</taxon>
        <taxon>Rhabditomorpha</taxon>
        <taxon>Strongyloidea</taxon>
        <taxon>Trichostrongylidae</taxon>
        <taxon>Trichostrongylus</taxon>
    </lineage>
</organism>
<keyword evidence="6" id="KW-1185">Reference proteome</keyword>
<dbReference type="InterPro" id="IPR018378">
    <property type="entry name" value="C-type_lectin_CS"/>
</dbReference>
<sequence length="313" mass="36121">MISIAHFLRYSILIFYVIFVDSSCPPRWKHDAKGKMCYYVSRLKMTHHDAHLYCQKLSNSSHLLRIQCESENNFVSNLLKPNSVAWIDARARFDIIDGAAGLFSPGFVLRWPNGKIVRFTNWANGNGVELIDRSSKCVHLQSTTGEWHNAACDEPATVICEKRLHRPVIRYCPKHWMYMDATQSCYRAITRTNMTILDADNRCFQLGTESNHDAMLASIGDELENQFIKDLAREKNPNFDFVMLGAFGRSNNGNKWQWMDGTPFTYQNWDRGMPFGRRALAVLVMNRRGKWINHYADRILSQFNAVAVCKLKP</sequence>
<dbReference type="PROSITE" id="PS50041">
    <property type="entry name" value="C_TYPE_LECTIN_2"/>
    <property type="match status" value="2"/>
</dbReference>
<proteinExistence type="predicted"/>
<gene>
    <name evidence="4" type="ORF">GCK32_003465</name>
    <name evidence="5" type="ORF">GCK32_004119</name>
</gene>
<evidence type="ECO:0000313" key="6">
    <source>
        <dbReference type="Proteomes" id="UP001331761"/>
    </source>
</evidence>
<keyword evidence="1" id="KW-1015">Disulfide bond</keyword>
<accession>A0AAN8J1P2</accession>